<feature type="compositionally biased region" description="Basic and acidic residues" evidence="2">
    <location>
        <begin position="467"/>
        <end position="478"/>
    </location>
</feature>
<keyword evidence="1" id="KW-0175">Coiled coil</keyword>
<name>A0ABP0JIN2_9DINO</name>
<feature type="coiled-coil region" evidence="1">
    <location>
        <begin position="118"/>
        <end position="180"/>
    </location>
</feature>
<gene>
    <name evidence="3" type="ORF">SCF082_LOCUS12245</name>
</gene>
<dbReference type="Proteomes" id="UP001642464">
    <property type="component" value="Unassembled WGS sequence"/>
</dbReference>
<reference evidence="3 4" key="1">
    <citation type="submission" date="2024-02" db="EMBL/GenBank/DDBJ databases">
        <authorList>
            <person name="Chen Y."/>
            <person name="Shah S."/>
            <person name="Dougan E. K."/>
            <person name="Thang M."/>
            <person name="Chan C."/>
        </authorList>
    </citation>
    <scope>NUCLEOTIDE SEQUENCE [LARGE SCALE GENOMIC DNA]</scope>
</reference>
<evidence type="ECO:0000256" key="1">
    <source>
        <dbReference type="SAM" id="Coils"/>
    </source>
</evidence>
<keyword evidence="4" id="KW-1185">Reference proteome</keyword>
<organism evidence="3 4">
    <name type="scientific">Durusdinium trenchii</name>
    <dbReference type="NCBI Taxonomy" id="1381693"/>
    <lineage>
        <taxon>Eukaryota</taxon>
        <taxon>Sar</taxon>
        <taxon>Alveolata</taxon>
        <taxon>Dinophyceae</taxon>
        <taxon>Suessiales</taxon>
        <taxon>Symbiodiniaceae</taxon>
        <taxon>Durusdinium</taxon>
    </lineage>
</organism>
<dbReference type="EMBL" id="CAXAMM010007446">
    <property type="protein sequence ID" value="CAK9014198.1"/>
    <property type="molecule type" value="Genomic_DNA"/>
</dbReference>
<feature type="compositionally biased region" description="Basic and acidic residues" evidence="2">
    <location>
        <begin position="391"/>
        <end position="417"/>
    </location>
</feature>
<evidence type="ECO:0000313" key="4">
    <source>
        <dbReference type="Proteomes" id="UP001642464"/>
    </source>
</evidence>
<feature type="region of interest" description="Disordered" evidence="2">
    <location>
        <begin position="343"/>
        <end position="478"/>
    </location>
</feature>
<accession>A0ABP0JIN2</accession>
<sequence length="478" mass="53605">MNDSDYDIHSQLHAILGSRLIPPSEYHLLPVGPHEHHIVKDRIHAYKCQKCGLVGDIDFLRGEACNPELEEARLEKPEKDIVLPDEARGTMIAATSGSAPTTTDEELLTTVDAVLTELQDEELAYAMMQEEMELLQHVEMMSALEQEERLQDALLESKELELEEKALQRALLESTALQNDEDVGCKAIRGVDSSTLAEMNAWHENGFSKEIAIWAVKVSKDYDEAHQRACNRARGEMALAERSKREAEKSLMPPPLPPVKAKKELPPVPVGQTRLDDLPAVIKTPRNDPTARRALMWWTLFPWSRKMWIKWFMLLPQKALNNLITEHDVQTLYDSKPTFLYANANGEPECEKSNDAGKRKRPRSKACDTAASDGQGKEKAEVKAGKGKRKQASDKLDAEPKEDSKSAKTSTPEEKEPSKKRKAKTDIQQCEENEKTNEGSDSGKRPRAKASSESKRESGATSSTVMSDKEEKALERKN</sequence>
<protein>
    <submittedName>
        <fullName evidence="3">Uncharacterized protein</fullName>
    </submittedName>
</protein>
<feature type="region of interest" description="Disordered" evidence="2">
    <location>
        <begin position="242"/>
        <end position="272"/>
    </location>
</feature>
<proteinExistence type="predicted"/>
<evidence type="ECO:0000256" key="2">
    <source>
        <dbReference type="SAM" id="MobiDB-lite"/>
    </source>
</evidence>
<evidence type="ECO:0000313" key="3">
    <source>
        <dbReference type="EMBL" id="CAK9014198.1"/>
    </source>
</evidence>
<feature type="compositionally biased region" description="Basic and acidic residues" evidence="2">
    <location>
        <begin position="375"/>
        <end position="384"/>
    </location>
</feature>
<comment type="caution">
    <text evidence="3">The sequence shown here is derived from an EMBL/GenBank/DDBJ whole genome shotgun (WGS) entry which is preliminary data.</text>
</comment>
<feature type="compositionally biased region" description="Basic and acidic residues" evidence="2">
    <location>
        <begin position="432"/>
        <end position="458"/>
    </location>
</feature>